<dbReference type="PANTHER" id="PTHR42188">
    <property type="entry name" value="23S RRNA-SPECIFIC ENDONUCLEASE VAPC20"/>
    <property type="match status" value="1"/>
</dbReference>
<evidence type="ECO:0000259" key="1">
    <source>
        <dbReference type="Pfam" id="PF01850"/>
    </source>
</evidence>
<dbReference type="InterPro" id="IPR039018">
    <property type="entry name" value="VapC20-like"/>
</dbReference>
<evidence type="ECO:0000313" key="3">
    <source>
        <dbReference type="Proteomes" id="UP000051269"/>
    </source>
</evidence>
<dbReference type="InterPro" id="IPR029060">
    <property type="entry name" value="PIN-like_dom_sf"/>
</dbReference>
<dbReference type="PANTHER" id="PTHR42188:SF1">
    <property type="entry name" value="23S RRNA-SPECIFIC ENDONUCLEASE VAPC20"/>
    <property type="match status" value="1"/>
</dbReference>
<comment type="caution">
    <text evidence="2">The sequence shown here is derived from an EMBL/GenBank/DDBJ whole genome shotgun (WGS) entry which is preliminary data.</text>
</comment>
<protein>
    <recommendedName>
        <fullName evidence="1">PIN domain-containing protein</fullName>
    </recommendedName>
</protein>
<evidence type="ECO:0000313" key="2">
    <source>
        <dbReference type="EMBL" id="KRO62456.1"/>
    </source>
</evidence>
<sequence length="134" mass="15537">MKKVFVDTGAFLAKELTSDQYHSEAKECWRRLVQRGVLFYSTEHVLDETMTLLARRTHASWAAEWGRDVLSAGFHWLAAKPKDWVESMELMRKYADQAVSYTDCLSFALMRGEGIRDCFTYDRHFQAAGFRVVS</sequence>
<dbReference type="Proteomes" id="UP000051269">
    <property type="component" value="Unassembled WGS sequence"/>
</dbReference>
<dbReference type="Pfam" id="PF01850">
    <property type="entry name" value="PIN"/>
    <property type="match status" value="1"/>
</dbReference>
<dbReference type="Gene3D" id="3.40.50.1010">
    <property type="entry name" value="5'-nuclease"/>
    <property type="match status" value="1"/>
</dbReference>
<proteinExistence type="predicted"/>
<dbReference type="EMBL" id="LIBO01000074">
    <property type="protein sequence ID" value="KRO62456.1"/>
    <property type="molecule type" value="Genomic_DNA"/>
</dbReference>
<gene>
    <name evidence="2" type="ORF">ABR82_05625</name>
</gene>
<reference evidence="2 3" key="1">
    <citation type="submission" date="2015-10" db="EMBL/GenBank/DDBJ databases">
        <title>Metagenome-Assembled Genomes uncover a global brackish microbiome.</title>
        <authorList>
            <person name="Hugerth L.W."/>
            <person name="Larsson J."/>
            <person name="Alneberg J."/>
            <person name="Lindh M.V."/>
            <person name="Legrand C."/>
            <person name="Pinhassi J."/>
            <person name="Andersson A.F."/>
        </authorList>
    </citation>
    <scope>NUCLEOTIDE SEQUENCE [LARGE SCALE GENOMIC DNA]</scope>
    <source>
        <strain evidence="2">BACL18 MAG-120507-bin52</strain>
    </source>
</reference>
<name>A0A0R2RIF7_9BACT</name>
<accession>A0A0R2RIF7</accession>
<feature type="domain" description="PIN" evidence="1">
    <location>
        <begin position="4"/>
        <end position="129"/>
    </location>
</feature>
<dbReference type="SUPFAM" id="SSF88723">
    <property type="entry name" value="PIN domain-like"/>
    <property type="match status" value="1"/>
</dbReference>
<dbReference type="AlphaFoldDB" id="A0A0R2RIF7"/>
<organism evidence="2 3">
    <name type="scientific">Verrucomicrobia subdivision 6 bacterium BACL9 MAG-120507-bin52</name>
    <dbReference type="NCBI Taxonomy" id="1655590"/>
    <lineage>
        <taxon>Bacteria</taxon>
        <taxon>Pseudomonadati</taxon>
        <taxon>Verrucomicrobiota</taxon>
        <taxon>Verrucomicrobiia</taxon>
        <taxon>Verrucomicrobiales</taxon>
        <taxon>Verrucomicrobia subdivision 6</taxon>
    </lineage>
</organism>
<dbReference type="GO" id="GO:0016075">
    <property type="term" value="P:rRNA catabolic process"/>
    <property type="evidence" value="ECO:0007669"/>
    <property type="project" value="TreeGrafter"/>
</dbReference>
<dbReference type="InterPro" id="IPR002716">
    <property type="entry name" value="PIN_dom"/>
</dbReference>
<dbReference type="GO" id="GO:0004521">
    <property type="term" value="F:RNA endonuclease activity"/>
    <property type="evidence" value="ECO:0007669"/>
    <property type="project" value="InterPro"/>
</dbReference>